<comment type="caution">
    <text evidence="1">The sequence shown here is derived from an EMBL/GenBank/DDBJ whole genome shotgun (WGS) entry which is preliminary data.</text>
</comment>
<evidence type="ECO:0000313" key="1">
    <source>
        <dbReference type="EMBL" id="GFF17923.1"/>
    </source>
</evidence>
<dbReference type="OrthoDB" id="4506430at2759"/>
<dbReference type="EMBL" id="BLJY01000007">
    <property type="protein sequence ID" value="GFF17923.1"/>
    <property type="molecule type" value="Genomic_DNA"/>
</dbReference>
<sequence length="513" mass="57025">MSGPLNTQVDIGNLSLASLGLFSTMLTALSADDVQPIAMIQMQNLGAAFPVSGPIPTKAPDYLQRCHSTRLERVGIVVGWRKGDAASLMAQSTGGQAIALLAVYLQNIGAKSPGDILYSVSRGLLPLSACSSSPQMLERVAQVLADKLAVIAFGTIFAEQVCRIHKAYQHLQQRVPTRLLEPLNEDWLSEVLVMLSLALREDKRMIRIRGSCGIGYILSLVVTLFANDCLVAIEGVVIHQGHRSSSIVVEITSTLEEQPLEVHSMRKVDSITELLHSSRLPRDHLYFICDPLPTKADFAWNGLVSDLLHNIFQRWDLMCSQDVIQSVGLCALSAADVTYMENFPVKHLLGEHHNNIIHKRCEVVLRTQLPKTWPSYPESFKRLDEAMTPSIMASPENALFQWTSPDEDPFGFKGQIMDAIWLTFVTLFVKGHEDATWRHFDFGDEGISTRPSDWGDPTQPFFDVLSNSVWRQLFPRAWGTVTSTIRTFKALLVDNAVRGVVPFRSFISDIGEI</sequence>
<organism evidence="1 2">
    <name type="scientific">Aspergillus terreus</name>
    <dbReference type="NCBI Taxonomy" id="33178"/>
    <lineage>
        <taxon>Eukaryota</taxon>
        <taxon>Fungi</taxon>
        <taxon>Dikarya</taxon>
        <taxon>Ascomycota</taxon>
        <taxon>Pezizomycotina</taxon>
        <taxon>Eurotiomycetes</taxon>
        <taxon>Eurotiomycetidae</taxon>
        <taxon>Eurotiales</taxon>
        <taxon>Aspergillaceae</taxon>
        <taxon>Aspergillus</taxon>
        <taxon>Aspergillus subgen. Circumdati</taxon>
    </lineage>
</organism>
<name>A0A5M3Z5B8_ASPTE</name>
<reference evidence="1 2" key="1">
    <citation type="submission" date="2020-01" db="EMBL/GenBank/DDBJ databases">
        <title>Aspergillus terreus IFO 6365 whole genome shotgun sequence.</title>
        <authorList>
            <person name="Kanamasa S."/>
            <person name="Takahashi H."/>
        </authorList>
    </citation>
    <scope>NUCLEOTIDE SEQUENCE [LARGE SCALE GENOMIC DNA]</scope>
    <source>
        <strain evidence="1 2">IFO 6365</strain>
    </source>
</reference>
<keyword evidence="2" id="KW-1185">Reference proteome</keyword>
<gene>
    <name evidence="1" type="ORF">ATEIFO6365_0007047200</name>
</gene>
<accession>A0A5M3Z5B8</accession>
<evidence type="ECO:0000313" key="2">
    <source>
        <dbReference type="Proteomes" id="UP000452235"/>
    </source>
</evidence>
<dbReference type="AlphaFoldDB" id="A0A5M3Z5B8"/>
<protein>
    <submittedName>
        <fullName evidence="1">Uncharacterized protein</fullName>
    </submittedName>
</protein>
<proteinExistence type="predicted"/>
<dbReference type="VEuPathDB" id="FungiDB:ATEG_06086"/>
<dbReference type="Proteomes" id="UP000452235">
    <property type="component" value="Unassembled WGS sequence"/>
</dbReference>